<name>A0ABQ4XAN4_9ASTR</name>
<reference evidence="2" key="1">
    <citation type="journal article" date="2022" name="Int. J. Mol. Sci.">
        <title>Draft Genome of Tanacetum Coccineum: Genomic Comparison of Closely Related Tanacetum-Family Plants.</title>
        <authorList>
            <person name="Yamashiro T."/>
            <person name="Shiraishi A."/>
            <person name="Nakayama K."/>
            <person name="Satake H."/>
        </authorList>
    </citation>
    <scope>NUCLEOTIDE SEQUENCE</scope>
</reference>
<feature type="compositionally biased region" description="Polar residues" evidence="1">
    <location>
        <begin position="127"/>
        <end position="142"/>
    </location>
</feature>
<evidence type="ECO:0008006" key="4">
    <source>
        <dbReference type="Google" id="ProtNLM"/>
    </source>
</evidence>
<evidence type="ECO:0000313" key="2">
    <source>
        <dbReference type="EMBL" id="GJS62304.1"/>
    </source>
</evidence>
<feature type="region of interest" description="Disordered" evidence="1">
    <location>
        <begin position="122"/>
        <end position="142"/>
    </location>
</feature>
<dbReference type="PANTHER" id="PTHR46148:SF59">
    <property type="entry name" value="NUCLEOTIDYLTRANSFERASE, RIBONUCLEASE H"/>
    <property type="match status" value="1"/>
</dbReference>
<accession>A0ABQ4XAN4</accession>
<sequence length="303" mass="34735">MDEPIENPRFDDEEELNEFMDDDQDVGDEEIEEWLMALVMPPETLLDLFLAPMRLEVIDDLCDRMSNLEYRHGELAKKMVIVSDAEVTDRITIWEIHPRVTTLDGAGHLDESHVVDGETSCVAGEETSGNRPNGTPLNNTNVGGDKRDEAFRILKEKLCNALVLALPDGPDDFVVYCDALTRFEYATHWRRIEILSDTSVRSNTHGQGNMYGADALSRKERLKPRLVRKPLKFKVGDRVLLKLSPWKGVVSNLKKCLTEPDVQVPLEEIEIDENLRFVEEPIEIVDRDVKKLKRRRNPFVKVR</sequence>
<dbReference type="EMBL" id="BQNB010009351">
    <property type="protein sequence ID" value="GJS62304.1"/>
    <property type="molecule type" value="Genomic_DNA"/>
</dbReference>
<reference evidence="2" key="2">
    <citation type="submission" date="2022-01" db="EMBL/GenBank/DDBJ databases">
        <authorList>
            <person name="Yamashiro T."/>
            <person name="Shiraishi A."/>
            <person name="Satake H."/>
            <person name="Nakayama K."/>
        </authorList>
    </citation>
    <scope>NUCLEOTIDE SEQUENCE</scope>
</reference>
<keyword evidence="3" id="KW-1185">Reference proteome</keyword>
<comment type="caution">
    <text evidence="2">The sequence shown here is derived from an EMBL/GenBank/DDBJ whole genome shotgun (WGS) entry which is preliminary data.</text>
</comment>
<proteinExistence type="predicted"/>
<gene>
    <name evidence="2" type="ORF">Tco_0657088</name>
</gene>
<dbReference type="Proteomes" id="UP001151760">
    <property type="component" value="Unassembled WGS sequence"/>
</dbReference>
<dbReference type="PANTHER" id="PTHR46148">
    <property type="entry name" value="CHROMO DOMAIN-CONTAINING PROTEIN"/>
    <property type="match status" value="1"/>
</dbReference>
<protein>
    <recommendedName>
        <fullName evidence="4">Reverse transcriptase domain-containing protein</fullName>
    </recommendedName>
</protein>
<evidence type="ECO:0000313" key="3">
    <source>
        <dbReference type="Proteomes" id="UP001151760"/>
    </source>
</evidence>
<organism evidence="2 3">
    <name type="scientific">Tanacetum coccineum</name>
    <dbReference type="NCBI Taxonomy" id="301880"/>
    <lineage>
        <taxon>Eukaryota</taxon>
        <taxon>Viridiplantae</taxon>
        <taxon>Streptophyta</taxon>
        <taxon>Embryophyta</taxon>
        <taxon>Tracheophyta</taxon>
        <taxon>Spermatophyta</taxon>
        <taxon>Magnoliopsida</taxon>
        <taxon>eudicotyledons</taxon>
        <taxon>Gunneridae</taxon>
        <taxon>Pentapetalae</taxon>
        <taxon>asterids</taxon>
        <taxon>campanulids</taxon>
        <taxon>Asterales</taxon>
        <taxon>Asteraceae</taxon>
        <taxon>Asteroideae</taxon>
        <taxon>Anthemideae</taxon>
        <taxon>Anthemidinae</taxon>
        <taxon>Tanacetum</taxon>
    </lineage>
</organism>
<evidence type="ECO:0000256" key="1">
    <source>
        <dbReference type="SAM" id="MobiDB-lite"/>
    </source>
</evidence>